<keyword evidence="2" id="KW-1185">Reference proteome</keyword>
<name>A0AAE0EU99_9CHLO</name>
<sequence length="223" mass="25547">MKDAICGHQENRLTTGGDCGASEFDAGLAQDGRLQEEQKRRELQNEVECASWHLTVRLAADCVLKDKERREAFLKRRAAQRQHIMTRVADYAKREAFLKRQAAQRQHIMTRVADYAKREAFLKRRAAQRQHIMTRVADYAAWHSSRASGAASAHHDACGGLCDVRHSSRGERRSVSIPWQRVADYARREAFLKAAAQRLCHDAWRIRGVRRPQEGKRRSVSTS</sequence>
<dbReference type="AlphaFoldDB" id="A0AAE0EU99"/>
<organism evidence="1 2">
    <name type="scientific">Cymbomonas tetramitiformis</name>
    <dbReference type="NCBI Taxonomy" id="36881"/>
    <lineage>
        <taxon>Eukaryota</taxon>
        <taxon>Viridiplantae</taxon>
        <taxon>Chlorophyta</taxon>
        <taxon>Pyramimonadophyceae</taxon>
        <taxon>Pyramimonadales</taxon>
        <taxon>Pyramimonadaceae</taxon>
        <taxon>Cymbomonas</taxon>
    </lineage>
</organism>
<reference evidence="1 2" key="1">
    <citation type="journal article" date="2015" name="Genome Biol. Evol.">
        <title>Comparative Genomics of a Bacterivorous Green Alga Reveals Evolutionary Causalities and Consequences of Phago-Mixotrophic Mode of Nutrition.</title>
        <authorList>
            <person name="Burns J.A."/>
            <person name="Paasch A."/>
            <person name="Narechania A."/>
            <person name="Kim E."/>
        </authorList>
    </citation>
    <scope>NUCLEOTIDE SEQUENCE [LARGE SCALE GENOMIC DNA]</scope>
    <source>
        <strain evidence="1 2">PLY_AMNH</strain>
    </source>
</reference>
<accession>A0AAE0EU99</accession>
<protein>
    <submittedName>
        <fullName evidence="1">Uncharacterized protein</fullName>
    </submittedName>
</protein>
<dbReference type="EMBL" id="LGRX02033458">
    <property type="protein sequence ID" value="KAK3241163.1"/>
    <property type="molecule type" value="Genomic_DNA"/>
</dbReference>
<proteinExistence type="predicted"/>
<evidence type="ECO:0000313" key="1">
    <source>
        <dbReference type="EMBL" id="KAK3241163.1"/>
    </source>
</evidence>
<comment type="caution">
    <text evidence="1">The sequence shown here is derived from an EMBL/GenBank/DDBJ whole genome shotgun (WGS) entry which is preliminary data.</text>
</comment>
<dbReference type="Proteomes" id="UP001190700">
    <property type="component" value="Unassembled WGS sequence"/>
</dbReference>
<evidence type="ECO:0000313" key="2">
    <source>
        <dbReference type="Proteomes" id="UP001190700"/>
    </source>
</evidence>
<gene>
    <name evidence="1" type="ORF">CYMTET_49052</name>
</gene>